<reference evidence="11" key="1">
    <citation type="submission" date="2020-12" db="UniProtKB">
        <authorList>
            <consortium name="WormBaseParasite"/>
        </authorList>
    </citation>
    <scope>IDENTIFICATION</scope>
    <source>
        <strain evidence="11">MHco3</strain>
    </source>
</reference>
<dbReference type="InterPro" id="IPR005312">
    <property type="entry name" value="DUF1759"/>
</dbReference>
<dbReference type="PROSITE" id="PS50994">
    <property type="entry name" value="INTEGRASE"/>
    <property type="match status" value="1"/>
</dbReference>
<dbReference type="Pfam" id="PF17921">
    <property type="entry name" value="Integrase_H2C2"/>
    <property type="match status" value="1"/>
</dbReference>
<dbReference type="OrthoDB" id="5875526at2759"/>
<dbReference type="CDD" id="cd01644">
    <property type="entry name" value="RT_pepA17"/>
    <property type="match status" value="1"/>
</dbReference>
<dbReference type="WBParaSite" id="HCON_00004140-00001">
    <property type="protein sequence ID" value="HCON_00004140-00001"/>
    <property type="gene ID" value="HCON_00004140"/>
</dbReference>
<dbReference type="Gene3D" id="3.10.10.10">
    <property type="entry name" value="HIV Type 1 Reverse Transcriptase, subunit A, domain 1"/>
    <property type="match status" value="1"/>
</dbReference>
<evidence type="ECO:0000256" key="2">
    <source>
        <dbReference type="ARBA" id="ARBA00022695"/>
    </source>
</evidence>
<feature type="region of interest" description="Disordered" evidence="7">
    <location>
        <begin position="1789"/>
        <end position="1835"/>
    </location>
</feature>
<dbReference type="Pfam" id="PF05380">
    <property type="entry name" value="Peptidase_A17"/>
    <property type="match status" value="1"/>
</dbReference>
<evidence type="ECO:0000256" key="5">
    <source>
        <dbReference type="ARBA" id="ARBA00022801"/>
    </source>
</evidence>
<keyword evidence="1" id="KW-0808">Transferase</keyword>
<proteinExistence type="predicted"/>
<dbReference type="GO" id="GO:0015074">
    <property type="term" value="P:DNA integration"/>
    <property type="evidence" value="ECO:0007669"/>
    <property type="project" value="InterPro"/>
</dbReference>
<dbReference type="GO" id="GO:0006508">
    <property type="term" value="P:proteolysis"/>
    <property type="evidence" value="ECO:0007669"/>
    <property type="project" value="InterPro"/>
</dbReference>
<dbReference type="InterPro" id="IPR000477">
    <property type="entry name" value="RT_dom"/>
</dbReference>
<dbReference type="InterPro" id="IPR040676">
    <property type="entry name" value="DUF5641"/>
</dbReference>
<evidence type="ECO:0000256" key="3">
    <source>
        <dbReference type="ARBA" id="ARBA00022722"/>
    </source>
</evidence>
<evidence type="ECO:0000313" key="10">
    <source>
        <dbReference type="Proteomes" id="UP000025227"/>
    </source>
</evidence>
<dbReference type="Gene3D" id="1.10.340.70">
    <property type="match status" value="1"/>
</dbReference>
<evidence type="ECO:0000256" key="4">
    <source>
        <dbReference type="ARBA" id="ARBA00022759"/>
    </source>
</evidence>
<dbReference type="InterPro" id="IPR001969">
    <property type="entry name" value="Aspartic_peptidase_AS"/>
</dbReference>
<feature type="compositionally biased region" description="Basic and acidic residues" evidence="7">
    <location>
        <begin position="1793"/>
        <end position="1835"/>
    </location>
</feature>
<evidence type="ECO:0000259" key="9">
    <source>
        <dbReference type="PROSITE" id="PS50994"/>
    </source>
</evidence>
<evidence type="ECO:0000256" key="1">
    <source>
        <dbReference type="ARBA" id="ARBA00022679"/>
    </source>
</evidence>
<dbReference type="GO" id="GO:0003676">
    <property type="term" value="F:nucleic acid binding"/>
    <property type="evidence" value="ECO:0007669"/>
    <property type="project" value="InterPro"/>
</dbReference>
<dbReference type="GO" id="GO:0004519">
    <property type="term" value="F:endonuclease activity"/>
    <property type="evidence" value="ECO:0007669"/>
    <property type="project" value="UniProtKB-KW"/>
</dbReference>
<dbReference type="GO" id="GO:0042575">
    <property type="term" value="C:DNA polymerase complex"/>
    <property type="evidence" value="ECO:0007669"/>
    <property type="project" value="UniProtKB-ARBA"/>
</dbReference>
<feature type="region of interest" description="Disordered" evidence="7">
    <location>
        <begin position="407"/>
        <end position="431"/>
    </location>
</feature>
<feature type="domain" description="Integrase catalytic" evidence="9">
    <location>
        <begin position="1454"/>
        <end position="1652"/>
    </location>
</feature>
<evidence type="ECO:0000313" key="11">
    <source>
        <dbReference type="WBParaSite" id="HCON_00004140-00001"/>
    </source>
</evidence>
<dbReference type="InterPro" id="IPR043128">
    <property type="entry name" value="Rev_trsase/Diguanyl_cyclase"/>
</dbReference>
<keyword evidence="6" id="KW-0695">RNA-directed DNA polymerase</keyword>
<dbReference type="Pfam" id="PF05585">
    <property type="entry name" value="DUF1758"/>
    <property type="match status" value="1"/>
</dbReference>
<dbReference type="Proteomes" id="UP000025227">
    <property type="component" value="Unplaced"/>
</dbReference>
<evidence type="ECO:0000259" key="8">
    <source>
        <dbReference type="PROSITE" id="PS50175"/>
    </source>
</evidence>
<keyword evidence="3" id="KW-0540">Nuclease</keyword>
<dbReference type="InterPro" id="IPR012337">
    <property type="entry name" value="RNaseH-like_sf"/>
</dbReference>
<dbReference type="InterPro" id="IPR021109">
    <property type="entry name" value="Peptidase_aspartic_dom_sf"/>
</dbReference>
<keyword evidence="2" id="KW-0548">Nucleotidyltransferase</keyword>
<dbReference type="PROSITE" id="PS50175">
    <property type="entry name" value="ASP_PROT_RETROV"/>
    <property type="match status" value="1"/>
</dbReference>
<accession>A0A7I4XS92</accession>
<dbReference type="InterPro" id="IPR008737">
    <property type="entry name" value="DUF1758"/>
</dbReference>
<dbReference type="SUPFAM" id="SSF56672">
    <property type="entry name" value="DNA/RNA polymerases"/>
    <property type="match status" value="1"/>
</dbReference>
<keyword evidence="10" id="KW-1185">Reference proteome</keyword>
<dbReference type="Gene3D" id="3.30.420.10">
    <property type="entry name" value="Ribonuclease H-like superfamily/Ribonuclease H"/>
    <property type="match status" value="1"/>
</dbReference>
<protein>
    <submittedName>
        <fullName evidence="11">Peptidase A2 domain-containing protein</fullName>
    </submittedName>
</protein>
<dbReference type="Gene3D" id="2.40.70.10">
    <property type="entry name" value="Acid Proteases"/>
    <property type="match status" value="1"/>
</dbReference>
<dbReference type="GO" id="GO:0004190">
    <property type="term" value="F:aspartic-type endopeptidase activity"/>
    <property type="evidence" value="ECO:0007669"/>
    <property type="project" value="InterPro"/>
</dbReference>
<dbReference type="PROSITE" id="PS00141">
    <property type="entry name" value="ASP_PROTEASE"/>
    <property type="match status" value="1"/>
</dbReference>
<dbReference type="InterPro" id="IPR036397">
    <property type="entry name" value="RNaseH_sf"/>
</dbReference>
<name>A0A7I4XS92_HAECO</name>
<dbReference type="InterPro" id="IPR001995">
    <property type="entry name" value="Peptidase_A2_cat"/>
</dbReference>
<feature type="domain" description="Peptidase A2" evidence="8">
    <location>
        <begin position="482"/>
        <end position="495"/>
    </location>
</feature>
<sequence length="1835" mass="212115">MATTLKARKGIATRQAKALNDLLETYNHLTKGSFPNDQCDTENLISQINNALVHIRATQTSFEKAFFAFAEAVDKLQHSLENEEEERISEQLEKGQVLLSESEDLQARLEVEKQALDSGKVWHSTMTRAELPKTPIPEFSGNCWEWDNFWELFNATIHSTPLSDLQKFNYLLQALKGEARQSAERYQITSKNYPMVVKHLQEKYGNTSVIITNLHEQMEVCTAQSTELKDQCKLFDRLSSITRQLESKGEDLNSPWLMSKTLAKFRDDIKRKVLEKKVTQSYNETWTMTKQMDVLDTVLKQEEEIERHMSKTFKPQNTQERRYISRGSPAPTYAKTRSPYCFFCNSQDHWSISCTKLKHPKERIEYLKQTKRCLGCGSRNHAFSECKGVGCTHCGKRHHTSICLKNTEPNFPTTQAEQKNNGKPKNSLQNFTSNEPQIEAGANDADISAVAENPKATVKGDICLLTGSIKVMNPVTERLRDVLVLLDTGADRSFIDFELAQELQLPRQGSSTMRLSTFGTTQQRDITCPITSLSIWDNEGVQHTLQLYIHDTITPNVSRPALDKRDINFIKRKHIRLCSPMKKSHIQARILIGCDQLWNFIKFGSPHFTLPSGLRLIPTTFGYMISGQKLSQNGTITKGNPVLVHTSKTSDPMDFWEQYWSTESCEREEELSRTEKEEKANTNAQILKEFNNTIQKRDDGYYVKLPFKEQYSELPDNRALSWKRLKNTLRKYSDHPDILLQYDNVFKEQLKAGILEEVNESEDSSTTRKHYLPHQLVITPQKTTTKFRVVFDASAHYRNCPSLNDMIHQGPTMLPKLYGILLRFRTGRYVLLSDVEKAFLQVRLQESDRDFTRCLWVKNVKEALTHENIAVYRFTRVTFGINASPFLLSATILYHLKNYVKNEELTDEIARNLYVDNLFVNADSREGAIQKYTDLKTIFSNMRMNLREFIANDAYIMDAIKVCDQSLSRVPKVLGVPWNSITDHFELKINIDEKNFVSKRVVAQQLASIYDPLGWFIPLLVKAKHFQQQLWKHHYEWDEPLIPKDAEKWLQLMQGINGFQHQLPRMIANVKTEYTLVTYTDASSIAMTACIYIVNETSSYLLMAKSKIPHMKYQATIPKLELNALAIGVRLTSNVFQSMNPSINVKNILILTDSEIALHWISTPKYRGNGVFVTNRVKEIHEIVQNLESLKLSVKFGYIDSSKNPADCGTRGLSKENFGSHVWWHAYSLQQISSEGMGKNLHSLQTSEYEEFPSEACLHIAQSSQVEIIDVMDLEAFSNFTRAKRILAYALRFLKKLTCHLHSGLKERLFDSLPWLEHQTQEDYLTALDILDAQHVLVRNHQLTHINAHYKKELTKNLNMKEDRVKILRAYGRLNKSDLDPTTKNPILIAPNTHLARLIINDAHGPYHVGTAHTISNVRRMYWIPRLREQVKRSLRKCITCQKMNNLPFKYPEMTDLPRSRVTRSRVFQHTGLDYFGPLTVFREDGEKISVYGCIFTCTVTRMIHLELVLDGTTEKFLNAFRRFVARRGKPQTVICDNAPTFLLGSQILVQSLGKIEEEPSINEAMSNHCITWHHITPFSPWKGGFYERLIKSVKSSLFKAIGRRILNIDQLTTLLHEIEACLNTRPLTYQETDLEDFIRSIRPIDFIQHEMDVTLPLDNLSDDDDDPTYLPTAEIGRFKTRIQTQKALRSSYQLTERYWNIWKNSYLSALREQHRRNVTNQRGSAKQPVEGEIVLIVDTYQKRNNWKLGRISRLIRNSDNEAREAEVYCGNNNYIRRPMNLLIPLEIGSDQENTKERRHTEVQHQDEERETDQPKSTRYDLRPRKEVGRNKSDL</sequence>
<dbReference type="PANTHER" id="PTHR47331">
    <property type="entry name" value="PHD-TYPE DOMAIN-CONTAINING PROTEIN"/>
    <property type="match status" value="1"/>
</dbReference>
<dbReference type="InterPro" id="IPR041588">
    <property type="entry name" value="Integrase_H2C2"/>
</dbReference>
<evidence type="ECO:0000256" key="6">
    <source>
        <dbReference type="ARBA" id="ARBA00022918"/>
    </source>
</evidence>
<dbReference type="PANTHER" id="PTHR47331:SF5">
    <property type="entry name" value="RIBONUCLEASE H"/>
    <property type="match status" value="1"/>
</dbReference>
<dbReference type="InterPro" id="IPR001584">
    <property type="entry name" value="Integrase_cat-core"/>
</dbReference>
<dbReference type="OMA" id="RIRERCW"/>
<dbReference type="Pfam" id="PF18701">
    <property type="entry name" value="DUF5641"/>
    <property type="match status" value="1"/>
</dbReference>
<keyword evidence="5" id="KW-0378">Hydrolase</keyword>
<dbReference type="GO" id="GO:0003964">
    <property type="term" value="F:RNA-directed DNA polymerase activity"/>
    <property type="evidence" value="ECO:0007669"/>
    <property type="project" value="UniProtKB-KW"/>
</dbReference>
<evidence type="ECO:0000256" key="7">
    <source>
        <dbReference type="SAM" id="MobiDB-lite"/>
    </source>
</evidence>
<dbReference type="InterPro" id="IPR043502">
    <property type="entry name" value="DNA/RNA_pol_sf"/>
</dbReference>
<dbReference type="InterPro" id="IPR008042">
    <property type="entry name" value="Retrotrans_Pao"/>
</dbReference>
<organism evidence="10 11">
    <name type="scientific">Haemonchus contortus</name>
    <name type="common">Barber pole worm</name>
    <dbReference type="NCBI Taxonomy" id="6289"/>
    <lineage>
        <taxon>Eukaryota</taxon>
        <taxon>Metazoa</taxon>
        <taxon>Ecdysozoa</taxon>
        <taxon>Nematoda</taxon>
        <taxon>Chromadorea</taxon>
        <taxon>Rhabditida</taxon>
        <taxon>Rhabditina</taxon>
        <taxon>Rhabditomorpha</taxon>
        <taxon>Strongyloidea</taxon>
        <taxon>Trichostrongylidae</taxon>
        <taxon>Haemonchus</taxon>
    </lineage>
</organism>
<dbReference type="SUPFAM" id="SSF53098">
    <property type="entry name" value="Ribonuclease H-like"/>
    <property type="match status" value="1"/>
</dbReference>
<keyword evidence="4" id="KW-0255">Endonuclease</keyword>
<dbReference type="Pfam" id="PF03564">
    <property type="entry name" value="DUF1759"/>
    <property type="match status" value="1"/>
</dbReference>
<dbReference type="Gene3D" id="3.30.70.270">
    <property type="match status" value="1"/>
</dbReference>
<dbReference type="Pfam" id="PF00078">
    <property type="entry name" value="RVT_1"/>
    <property type="match status" value="1"/>
</dbReference>